<gene>
    <name evidence="16" type="ORF">CI238_12604</name>
</gene>
<comment type="cofactor">
    <cofactor evidence="12">
        <name>Cu cation</name>
        <dbReference type="ChEBI" id="CHEBI:23378"/>
    </cofactor>
    <text evidence="12">Contains 1 topaquinone per subunit.</text>
</comment>
<reference evidence="16 17" key="1">
    <citation type="submission" date="2015-06" db="EMBL/GenBank/DDBJ databases">
        <title>Survival trade-offs in plant roots during colonization by closely related pathogenic and mutualistic fungi.</title>
        <authorList>
            <person name="Hacquard S."/>
            <person name="Kracher B."/>
            <person name="Hiruma K."/>
            <person name="Weinman A."/>
            <person name="Muench P."/>
            <person name="Garrido Oter R."/>
            <person name="Ver Loren van Themaat E."/>
            <person name="Dallerey J.-F."/>
            <person name="Damm U."/>
            <person name="Henrissat B."/>
            <person name="Lespinet O."/>
            <person name="Thon M."/>
            <person name="Kemen E."/>
            <person name="McHardy A.C."/>
            <person name="Schulze-Lefert P."/>
            <person name="O'Connell R.J."/>
        </authorList>
    </citation>
    <scope>NUCLEOTIDE SEQUENCE [LARGE SCALE GENOMIC DNA]</scope>
    <source>
        <strain evidence="16 17">MAFF 238704</strain>
    </source>
</reference>
<name>A0A161W6S8_COLIC</name>
<keyword evidence="6 12" id="KW-0560">Oxidoreductase</keyword>
<evidence type="ECO:0000256" key="1">
    <source>
        <dbReference type="ARBA" id="ARBA00001935"/>
    </source>
</evidence>
<keyword evidence="4 12" id="KW-0479">Metal-binding</keyword>
<evidence type="ECO:0000256" key="2">
    <source>
        <dbReference type="ARBA" id="ARBA00007983"/>
    </source>
</evidence>
<dbReference type="Gene3D" id="2.70.98.20">
    <property type="entry name" value="Copper amine oxidase, catalytic domain"/>
    <property type="match status" value="1"/>
</dbReference>
<comment type="PTM">
    <text evidence="11 12">Topaquinone (TPQ) is generated by copper-dependent autoxidation of a specific tyrosyl residue.</text>
</comment>
<keyword evidence="5 10" id="KW-0801">TPQ</keyword>
<evidence type="ECO:0000313" key="16">
    <source>
        <dbReference type="EMBL" id="KZL82825.1"/>
    </source>
</evidence>
<evidence type="ECO:0000256" key="5">
    <source>
        <dbReference type="ARBA" id="ARBA00022772"/>
    </source>
</evidence>
<dbReference type="FunFam" id="2.70.98.20:FF:000001">
    <property type="entry name" value="Amine oxidase"/>
    <property type="match status" value="1"/>
</dbReference>
<evidence type="ECO:0000313" key="17">
    <source>
        <dbReference type="Proteomes" id="UP000076584"/>
    </source>
</evidence>
<keyword evidence="8" id="KW-1015">Disulfide bond</keyword>
<feature type="active site" description="Schiff-base intermediate with substrate; via topaquinone" evidence="10">
    <location>
        <position position="845"/>
    </location>
</feature>
<dbReference type="Pfam" id="PF11951">
    <property type="entry name" value="Fungal_trans_2"/>
    <property type="match status" value="1"/>
</dbReference>
<dbReference type="GO" id="GO:0048038">
    <property type="term" value="F:quinone binding"/>
    <property type="evidence" value="ECO:0007669"/>
    <property type="project" value="InterPro"/>
</dbReference>
<dbReference type="SUPFAM" id="SSF49998">
    <property type="entry name" value="Amine oxidase catalytic domain"/>
    <property type="match status" value="1"/>
</dbReference>
<evidence type="ECO:0000256" key="11">
    <source>
        <dbReference type="PIRSR" id="PIRSR600269-51"/>
    </source>
</evidence>
<dbReference type="PANTHER" id="PTHR10638">
    <property type="entry name" value="COPPER AMINE OXIDASE"/>
    <property type="match status" value="1"/>
</dbReference>
<evidence type="ECO:0000256" key="13">
    <source>
        <dbReference type="SAM" id="MobiDB-lite"/>
    </source>
</evidence>
<dbReference type="Proteomes" id="UP000076584">
    <property type="component" value="Unassembled WGS sequence"/>
</dbReference>
<evidence type="ECO:0000256" key="3">
    <source>
        <dbReference type="ARBA" id="ARBA00011738"/>
    </source>
</evidence>
<evidence type="ECO:0000256" key="6">
    <source>
        <dbReference type="ARBA" id="ARBA00023002"/>
    </source>
</evidence>
<keyword evidence="7 12" id="KW-0186">Copper</keyword>
<keyword evidence="9" id="KW-0539">Nucleus</keyword>
<dbReference type="PANTHER" id="PTHR10638:SF33">
    <property type="entry name" value="AMINE OXIDASE"/>
    <property type="match status" value="1"/>
</dbReference>
<dbReference type="Pfam" id="PF01179">
    <property type="entry name" value="Cu_amine_oxid"/>
    <property type="match status" value="1"/>
</dbReference>
<dbReference type="InterPro" id="IPR036460">
    <property type="entry name" value="Cu_amine_oxidase_C_sf"/>
</dbReference>
<dbReference type="GO" id="GO:0008131">
    <property type="term" value="F:primary methylamine oxidase activity"/>
    <property type="evidence" value="ECO:0007669"/>
    <property type="project" value="InterPro"/>
</dbReference>
<dbReference type="Pfam" id="PF02727">
    <property type="entry name" value="Cu_amine_oxidN2"/>
    <property type="match status" value="1"/>
</dbReference>
<keyword evidence="17" id="KW-1185">Reference proteome</keyword>
<dbReference type="Gene3D" id="3.10.450.40">
    <property type="match status" value="2"/>
</dbReference>
<dbReference type="GO" id="GO:0009308">
    <property type="term" value="P:amine metabolic process"/>
    <property type="evidence" value="ECO:0007669"/>
    <property type="project" value="UniProtKB-UniRule"/>
</dbReference>
<organism evidence="16 17">
    <name type="scientific">Colletotrichum incanum</name>
    <name type="common">Soybean anthracnose fungus</name>
    <dbReference type="NCBI Taxonomy" id="1573173"/>
    <lineage>
        <taxon>Eukaryota</taxon>
        <taxon>Fungi</taxon>
        <taxon>Dikarya</taxon>
        <taxon>Ascomycota</taxon>
        <taxon>Pezizomycotina</taxon>
        <taxon>Sordariomycetes</taxon>
        <taxon>Hypocreomycetidae</taxon>
        <taxon>Glomerellales</taxon>
        <taxon>Glomerellaceae</taxon>
        <taxon>Colletotrichum</taxon>
        <taxon>Colletotrichum spaethianum species complex</taxon>
    </lineage>
</organism>
<evidence type="ECO:0000256" key="8">
    <source>
        <dbReference type="ARBA" id="ARBA00023157"/>
    </source>
</evidence>
<dbReference type="InterPro" id="IPR000269">
    <property type="entry name" value="Cu_amine_oxidase"/>
</dbReference>
<comment type="similarity">
    <text evidence="2 12">Belongs to the copper/topaquinone oxidase family.</text>
</comment>
<dbReference type="EC" id="1.4.3.-" evidence="12"/>
<evidence type="ECO:0000259" key="14">
    <source>
        <dbReference type="Pfam" id="PF01179"/>
    </source>
</evidence>
<protein>
    <recommendedName>
        <fullName evidence="12">Amine oxidase</fullName>
        <ecNumber evidence="12">1.4.3.-</ecNumber>
    </recommendedName>
</protein>
<dbReference type="InterPro" id="IPR021858">
    <property type="entry name" value="Fun_TF"/>
</dbReference>
<dbReference type="STRING" id="1573173.A0A161W6S8"/>
<evidence type="ECO:0000256" key="9">
    <source>
        <dbReference type="ARBA" id="ARBA00023242"/>
    </source>
</evidence>
<dbReference type="InterPro" id="IPR015798">
    <property type="entry name" value="Cu_amine_oxidase_C"/>
</dbReference>
<comment type="subunit">
    <text evidence="3">Homodimer.</text>
</comment>
<comment type="caution">
    <text evidence="16">The sequence shown here is derived from an EMBL/GenBank/DDBJ whole genome shotgun (WGS) entry which is preliminary data.</text>
</comment>
<dbReference type="GO" id="GO:0005507">
    <property type="term" value="F:copper ion binding"/>
    <property type="evidence" value="ECO:0007669"/>
    <property type="project" value="InterPro"/>
</dbReference>
<feature type="domain" description="Copper amine oxidase catalytic" evidence="14">
    <location>
        <begin position="683"/>
        <end position="1091"/>
    </location>
</feature>
<dbReference type="InterPro" id="IPR016182">
    <property type="entry name" value="Cu_amine_oxidase_N-reg"/>
</dbReference>
<evidence type="ECO:0000259" key="15">
    <source>
        <dbReference type="Pfam" id="PF02727"/>
    </source>
</evidence>
<comment type="cofactor">
    <cofactor evidence="1">
        <name>Cu cation</name>
        <dbReference type="ChEBI" id="CHEBI:23378"/>
    </cofactor>
</comment>
<dbReference type="InterPro" id="IPR049948">
    <property type="entry name" value="Cu_Am_ox_TPQ-bd"/>
</dbReference>
<evidence type="ECO:0000256" key="7">
    <source>
        <dbReference type="ARBA" id="ARBA00023008"/>
    </source>
</evidence>
<feature type="active site" description="Proton acceptor" evidence="10">
    <location>
        <position position="761"/>
    </location>
</feature>
<dbReference type="EMBL" id="LFIW01001286">
    <property type="protein sequence ID" value="KZL82825.1"/>
    <property type="molecule type" value="Genomic_DNA"/>
</dbReference>
<feature type="region of interest" description="Disordered" evidence="13">
    <location>
        <begin position="1"/>
        <end position="29"/>
    </location>
</feature>
<evidence type="ECO:0000256" key="12">
    <source>
        <dbReference type="RuleBase" id="RU000672"/>
    </source>
</evidence>
<accession>A0A161W6S8</accession>
<sequence length="1128" mass="125466">MMGKATFNRNESADKLVSEGPGLPGSVMANRSAETMPDACFSSVEVPWSLIDPDLQDLSHDCRNYIRYCKLQHEPATSKMLTLSDVPVDLEMSKECVVYYQTSSNPFLALMPLMAKSKALSHTMIAISAFHYSHRLLINKAQVPSGEPGAVGPTSLWHVPHDHDWQLAQSSLSSTLQTALAHKQKALQWLKSEIDSHDVTNNDAVVAAIVLFVCMDVVEFGSRGWEHHLGGAGKILQKRRSALENEGYESSPWLEYFDTAYTTFGILGATLAPAKGFFSQQLASLDPSLMKALRQSEDQTWVGCPAELLYLISIINSLRSDLLMVSERQVAVEGLCNSLENFSPSAWAMDFSDPHYHESRSHLAHAYKSAVEVYASHIIGNSSEENYLSKYYLDGAIQSAILHMLSIPAQDFHVKSLVWPAFILGAEAQTIELRNMKRKQHAGKDMGAKFPHPLCPLSGAEIQAAAQVIQTSWPQSVSLRFKVVTLSEPAKAELAPYLDAKDKGLSPTQPDRRAFLAYYVRGTDLFHEAIVNLTTGKVESNVKLGANVHGNVDYDEAQMVEKIALEDPKVLAEIEKLELPEGTVVCADPWIYGSDGVNDDERLYQVFLYMRDPNNSAEPDSNHYAFPLPILPVVECNGYKIIRIDILPTGADNTIKPLSPYRPKPANEYIPESQNLRKDLKPLHVSQPEGPSFTVTPIGETGNVLEWQKWSFFIGFNQREGMVLYNVKYDGRPLFYRLSLSEMSVPYGDPRHPFHKKAAFDLGDAGAGATANNLQLGCDCLGSIQYLSGVIADDRGQPDPRENCICIHEQDAGISWKHTNYRTGRAAVVRSRELVLQSIITVSNYEYILMFIFNQAGEVTYEVRATGILSTQPIDHELDKVGTSFGTVVHPGVLAGHHQHIFSLRVDPMIDGHTNQLVYSEAHKMPRDPNWNPHGTGYEVVDKVVEKTSGLDLDFDLNRTFKITNPNSLNPVNGKPVAYKIMAPPFQKLMSDSDSFNYKRAEFADHNIYVTTHRDRELYAGGWYTNQSRGGTGVRGWSQRNETLTPDSDIVVWVQFGINHVPRIEDFPVMPVEILKVHLKPVNFFDKNPALDVPPSQQSFNKSTLVESSKVVKGEVDGCGCEAPSSKL</sequence>
<dbReference type="PROSITE" id="PS01164">
    <property type="entry name" value="COPPER_AMINE_OXID_1"/>
    <property type="match status" value="1"/>
</dbReference>
<dbReference type="InterPro" id="IPR015800">
    <property type="entry name" value="Cu_amine_oxidase_N2"/>
</dbReference>
<dbReference type="SUPFAM" id="SSF54416">
    <property type="entry name" value="Amine oxidase N-terminal region"/>
    <property type="match status" value="2"/>
</dbReference>
<feature type="modified residue" description="2',4',5'-topaquinone" evidence="11">
    <location>
        <position position="845"/>
    </location>
</feature>
<evidence type="ECO:0000256" key="10">
    <source>
        <dbReference type="PIRSR" id="PIRSR600269-50"/>
    </source>
</evidence>
<dbReference type="AlphaFoldDB" id="A0A161W6S8"/>
<evidence type="ECO:0000256" key="4">
    <source>
        <dbReference type="ARBA" id="ARBA00022723"/>
    </source>
</evidence>
<feature type="domain" description="Copper amine oxidase N2-terminal" evidence="15">
    <location>
        <begin position="452"/>
        <end position="540"/>
    </location>
</feature>
<proteinExistence type="inferred from homology"/>